<organism evidence="6 7">
    <name type="scientific">Rhododendron williamsianum</name>
    <dbReference type="NCBI Taxonomy" id="262921"/>
    <lineage>
        <taxon>Eukaryota</taxon>
        <taxon>Viridiplantae</taxon>
        <taxon>Streptophyta</taxon>
        <taxon>Embryophyta</taxon>
        <taxon>Tracheophyta</taxon>
        <taxon>Spermatophyta</taxon>
        <taxon>Magnoliopsida</taxon>
        <taxon>eudicotyledons</taxon>
        <taxon>Gunneridae</taxon>
        <taxon>Pentapetalae</taxon>
        <taxon>asterids</taxon>
        <taxon>Ericales</taxon>
        <taxon>Ericaceae</taxon>
        <taxon>Ericoideae</taxon>
        <taxon>Rhodoreae</taxon>
        <taxon>Rhododendron</taxon>
    </lineage>
</organism>
<dbReference type="Pfam" id="PF05470">
    <property type="entry name" value="eIF-3c_N"/>
    <property type="match status" value="1"/>
</dbReference>
<feature type="region of interest" description="Disordered" evidence="4">
    <location>
        <begin position="870"/>
        <end position="964"/>
    </location>
</feature>
<dbReference type="PROSITE" id="PS50250">
    <property type="entry name" value="PCI"/>
    <property type="match status" value="1"/>
</dbReference>
<accession>A0A6A4KUN8</accession>
<comment type="caution">
    <text evidence="6">The sequence shown here is derived from an EMBL/GenBank/DDBJ whole genome shotgun (WGS) entry which is preliminary data.</text>
</comment>
<gene>
    <name evidence="6" type="ORF">C3L33_18759</name>
</gene>
<keyword evidence="3" id="KW-0648">Protein biosynthesis</keyword>
<feature type="compositionally biased region" description="Gly residues" evidence="4">
    <location>
        <begin position="880"/>
        <end position="904"/>
    </location>
</feature>
<evidence type="ECO:0000313" key="7">
    <source>
        <dbReference type="Proteomes" id="UP000428333"/>
    </source>
</evidence>
<dbReference type="OrthoDB" id="29647at2759"/>
<protein>
    <recommendedName>
        <fullName evidence="5">PCI domain-containing protein</fullName>
    </recommendedName>
</protein>
<dbReference type="PANTHER" id="PTHR13937">
    <property type="entry name" value="EUKARYOTIC TRANSLATION INITATION FACTOR 3, SUBUNIT 8 EIF3S8 -RELATED"/>
    <property type="match status" value="1"/>
</dbReference>
<feature type="region of interest" description="Disordered" evidence="4">
    <location>
        <begin position="1"/>
        <end position="71"/>
    </location>
</feature>
<dbReference type="InterPro" id="IPR027516">
    <property type="entry name" value="EIF3C"/>
</dbReference>
<reference evidence="6 7" key="1">
    <citation type="journal article" date="2019" name="Genome Biol. Evol.">
        <title>The Rhododendron genome and chromosomal organization provide insight into shared whole-genome duplications across the heath family (Ericaceae).</title>
        <authorList>
            <person name="Soza V.L."/>
            <person name="Lindsley D."/>
            <person name="Waalkes A."/>
            <person name="Ramage E."/>
            <person name="Patwardhan R.P."/>
            <person name="Burton J.N."/>
            <person name="Adey A."/>
            <person name="Kumar A."/>
            <person name="Qiu R."/>
            <person name="Shendure J."/>
            <person name="Hall B."/>
        </authorList>
    </citation>
    <scope>NUCLEOTIDE SEQUENCE [LARGE SCALE GENOMIC DNA]</scope>
    <source>
        <strain evidence="6">RSF 1966-606</strain>
    </source>
</reference>
<feature type="domain" description="PCI" evidence="5">
    <location>
        <begin position="639"/>
        <end position="811"/>
    </location>
</feature>
<dbReference type="GO" id="GO:0003723">
    <property type="term" value="F:RNA binding"/>
    <property type="evidence" value="ECO:0007669"/>
    <property type="project" value="InterPro"/>
</dbReference>
<dbReference type="FunFam" id="1.10.10.10:FF:000300">
    <property type="entry name" value="Eukaryotic translation initiation factor 3 subunit C"/>
    <property type="match status" value="1"/>
</dbReference>
<dbReference type="GO" id="GO:0031369">
    <property type="term" value="F:translation initiation factor binding"/>
    <property type="evidence" value="ECO:0007669"/>
    <property type="project" value="InterPro"/>
</dbReference>
<name>A0A6A4KUN8_9ERIC</name>
<dbReference type="Pfam" id="PF26569">
    <property type="entry name" value="EIF3CL_C"/>
    <property type="match status" value="1"/>
</dbReference>
<dbReference type="Proteomes" id="UP000428333">
    <property type="component" value="Linkage Group LG11"/>
</dbReference>
<sequence>MASRFWTQGGSDSEEEESEHDSETSDVGPVEASAATAGSRYLKENASDSDDSDAQKRIVRSAKDKRFEEMSSTVDQMKNAMKINDWVSLQESFDKINKQLEKVMRVMESDKVPTLYIKTLVMLEDFLNQALANKEAKKKMSSSNAKALNSMKQKLKKNNKQYEDLINKFRENPEIEDEGSDVPTEESESEVSDIEDDPTKIVIGSDSGDEDEGEGRGGDGGVWEKMLSRKDKIMDKQFMKDPSEITWDIVNKKFKEIVAARGRKGTGRVELVEQLTFLTKVAKTPAQKLEILFSVVSAQFDVNSSLSGHMPINVWKKCVQNMLAILDILVHHPNIVVHDAVEPEEDETRKGTDFKGTIHVWGNLVAFLEKIDVEFFKSLQCIDPHTREYVERLRDEPIFLVLAQNVQEYLERVGDYKAAAKVALKRVELIYYKPQEVYDAMRNLAEMTEAGENGETEAGDEPKAAEEIRGPPAFVVTPEIVPRKPTFPESSRAMMDILVSLIYKSGDERTKARAMLCDIYHHAILDEFSTSRDLLLMSHLQDNIQHMDISTQILYNRAMAQLGLCAFRVGLIAEGHSCLSELYSGGRVKELLAQGVSQNRYHEKTPEQLRKTKLIVTKLWNAGYNMPMERLERRRQMPYHMHINLELLEAVHLICAMLLEVPNMAANVHDAKRRVISKNFRRLLEVNERQTFTGPPENVRDHVMAATRALTKGDFETAFNVIDSLEAWKLLRNRERVLEMLRARIKEEALRTYLFTYASAYESLSLDQLAKMFDLSDAQTHSIVSKMMITEELHASWDQPTRAMVFHDVEHTRLQALAFQLTEKLSILAESNERAMEARTGGGGGLDNLPLRRRDGQDYAAAAAGGGNKWQENWSFSQGRQGGSGGRTGYRQLGGGQNSGGGYGRDQRGQPRGGTGGYSSGYQSTRYQDTAYGGGGRTYQTGSGRGSQMDGTTRMVSLNRGTRA</sequence>
<dbReference type="HAMAP" id="MF_03002">
    <property type="entry name" value="eIF3c"/>
    <property type="match status" value="1"/>
</dbReference>
<feature type="non-terminal residue" evidence="6">
    <location>
        <position position="1"/>
    </location>
</feature>
<feature type="compositionally biased region" description="Acidic residues" evidence="4">
    <location>
        <begin position="174"/>
        <end position="196"/>
    </location>
</feature>
<feature type="compositionally biased region" description="Polar residues" evidence="4">
    <location>
        <begin position="1"/>
        <end position="10"/>
    </location>
</feature>
<evidence type="ECO:0000256" key="3">
    <source>
        <dbReference type="ARBA" id="ARBA00022917"/>
    </source>
</evidence>
<dbReference type="InterPro" id="IPR000717">
    <property type="entry name" value="PCI_dom"/>
</dbReference>
<evidence type="ECO:0000256" key="1">
    <source>
        <dbReference type="ARBA" id="ARBA00022490"/>
    </source>
</evidence>
<dbReference type="InterPro" id="IPR058999">
    <property type="entry name" value="EIF3CL_C"/>
</dbReference>
<evidence type="ECO:0000259" key="5">
    <source>
        <dbReference type="PROSITE" id="PS50250"/>
    </source>
</evidence>
<dbReference type="PANTHER" id="PTHR13937:SF0">
    <property type="entry name" value="EUKARYOTIC TRANSLATION INITIATION FACTOR 3 SUBUNIT C-RELATED"/>
    <property type="match status" value="1"/>
</dbReference>
<dbReference type="SUPFAM" id="SSF46785">
    <property type="entry name" value="Winged helix' DNA-binding domain"/>
    <property type="match status" value="1"/>
</dbReference>
<feature type="compositionally biased region" description="Polar residues" evidence="4">
    <location>
        <begin position="949"/>
        <end position="964"/>
    </location>
</feature>
<evidence type="ECO:0000313" key="6">
    <source>
        <dbReference type="EMBL" id="KAE9449365.1"/>
    </source>
</evidence>
<feature type="compositionally biased region" description="Basic and acidic residues" evidence="4">
    <location>
        <begin position="53"/>
        <end position="69"/>
    </location>
</feature>
<keyword evidence="2" id="KW-0396">Initiation factor</keyword>
<dbReference type="Pfam" id="PF01399">
    <property type="entry name" value="PCI"/>
    <property type="match status" value="1"/>
</dbReference>
<dbReference type="SMART" id="SM00088">
    <property type="entry name" value="PINT"/>
    <property type="match status" value="1"/>
</dbReference>
<dbReference type="EMBL" id="QEFC01003181">
    <property type="protein sequence ID" value="KAE9449365.1"/>
    <property type="molecule type" value="Genomic_DNA"/>
</dbReference>
<dbReference type="AlphaFoldDB" id="A0A6A4KUN8"/>
<proteinExistence type="inferred from homology"/>
<keyword evidence="7" id="KW-1185">Reference proteome</keyword>
<dbReference type="GO" id="GO:0005852">
    <property type="term" value="C:eukaryotic translation initiation factor 3 complex"/>
    <property type="evidence" value="ECO:0007669"/>
    <property type="project" value="InterPro"/>
</dbReference>
<dbReference type="InterPro" id="IPR008905">
    <property type="entry name" value="EIF3C_N_dom"/>
</dbReference>
<keyword evidence="1" id="KW-0963">Cytoplasm</keyword>
<evidence type="ECO:0000256" key="2">
    <source>
        <dbReference type="ARBA" id="ARBA00022540"/>
    </source>
</evidence>
<evidence type="ECO:0000256" key="4">
    <source>
        <dbReference type="SAM" id="MobiDB-lite"/>
    </source>
</evidence>
<dbReference type="GO" id="GO:0003743">
    <property type="term" value="F:translation initiation factor activity"/>
    <property type="evidence" value="ECO:0007669"/>
    <property type="project" value="UniProtKB-KW"/>
</dbReference>
<dbReference type="InterPro" id="IPR036390">
    <property type="entry name" value="WH_DNA-bd_sf"/>
</dbReference>
<feature type="region of interest" description="Disordered" evidence="4">
    <location>
        <begin position="170"/>
        <end position="223"/>
    </location>
</feature>